<sequence>MQKSAERVQKRSYNLRVIITTAPFWPILFIGSMMVVGKRLRSSRENAGQSALSRENIKLKEEIKEKTSIIEVIENDNKTCKYEITVKDREISSEKKQTRKLKDELLGKDLEIERICVKLEKERILLVNMDMDQFFRMRKTPPRKPFSTLSHQTQMLRSIEIMEMSRNVTGGEDFYTVWKFMGQNFEHENGVRWCKMSDVDTLLLMSKFNFGDGLVKAMNHYYNAKVGFSILASRRAIAKLMKLLDISDLYEFEVVTCVINKKEVQRVVIRCRSVEHLLSIRATNLANAGRLQLKNGKIIPVLSGDRGDEEAKAVIGLECSPTPNSPYSLSFICSFCGEDNYANMLKFMGRTLSTLDNIKFIDYKYGDVVLRAEVDWKKTGDFKFLSSLSAHTGQSSTNPCIGCIIPLCTHGDHRDTIGLFNFELKFDDRTEANILEHCQQGTHSMKEGATPLVQIPPKKTVPPTVHIVAGVHEKYVDDQMKAKTNKMDCALFGNARTVPHQKSMLKKKKEEELVLKSAINFLEADIAMGKNMMSAFSNYTVNPEDSCDSQYCIIDGCSSNTLDWVKCDLCQRNYHIFCMCIMSAKIVHKMKNSSSPFYCWSCREFSHEEMIYNVEFELKQYIDEAETLKTKLSSVTRDKKSMEAVLSGEGGPSRKKLDSVLKKIGCLGSAWFGNPVGNQIRKLLRPKYIEIVLEVFPDDEFKSNLRKVMILLGEIMTASGKQTFNDFEKLEFKDTISRFVNALREFCPEENVIPKLHYLVKHVPEYIDIYDTWGGACSEQSTEHFHVVYRKVKKAFSSIKDLIFQAKLMVRRFGFLNYLNDIGENCNDPMIEIPDEYRS</sequence>
<gene>
    <name evidence="2" type="ORF">CAMP_LOCUS3725</name>
</gene>
<dbReference type="AlphaFoldDB" id="A0A9P1IAJ5"/>
<dbReference type="InterPro" id="IPR009689">
    <property type="entry name" value="DUF1280"/>
</dbReference>
<keyword evidence="1" id="KW-0472">Membrane</keyword>
<dbReference type="CDD" id="cd15517">
    <property type="entry name" value="PHD_TCF19_like"/>
    <property type="match status" value="1"/>
</dbReference>
<dbReference type="InterPro" id="IPR011011">
    <property type="entry name" value="Znf_FYVE_PHD"/>
</dbReference>
<reference evidence="2" key="1">
    <citation type="submission" date="2022-11" db="EMBL/GenBank/DDBJ databases">
        <authorList>
            <person name="Kikuchi T."/>
        </authorList>
    </citation>
    <scope>NUCLEOTIDE SEQUENCE</scope>
    <source>
        <strain evidence="2">PS1010</strain>
    </source>
</reference>
<evidence type="ECO:0000256" key="1">
    <source>
        <dbReference type="SAM" id="Phobius"/>
    </source>
</evidence>
<accession>A0A9P1IAJ5</accession>
<dbReference type="Pfam" id="PF06918">
    <property type="entry name" value="DUF1280"/>
    <property type="match status" value="1"/>
</dbReference>
<evidence type="ECO:0000313" key="3">
    <source>
        <dbReference type="Proteomes" id="UP001152747"/>
    </source>
</evidence>
<evidence type="ECO:0008006" key="4">
    <source>
        <dbReference type="Google" id="ProtNLM"/>
    </source>
</evidence>
<keyword evidence="3" id="KW-1185">Reference proteome</keyword>
<dbReference type="SUPFAM" id="SSF57903">
    <property type="entry name" value="FYVE/PHD zinc finger"/>
    <property type="match status" value="1"/>
</dbReference>
<name>A0A9P1IAJ5_9PELO</name>
<proteinExistence type="predicted"/>
<feature type="transmembrane region" description="Helical" evidence="1">
    <location>
        <begin position="12"/>
        <end position="36"/>
    </location>
</feature>
<dbReference type="PANTHER" id="PTHR31424:SF3">
    <property type="entry name" value="RING-TYPE DOMAIN-CONTAINING PROTEIN"/>
    <property type="match status" value="1"/>
</dbReference>
<keyword evidence="1" id="KW-0812">Transmembrane</keyword>
<dbReference type="Proteomes" id="UP001152747">
    <property type="component" value="Unassembled WGS sequence"/>
</dbReference>
<protein>
    <recommendedName>
        <fullName evidence="4">PHD-type domain-containing protein</fullName>
    </recommendedName>
</protein>
<dbReference type="EMBL" id="CANHGI010000002">
    <property type="protein sequence ID" value="CAI5441088.1"/>
    <property type="molecule type" value="Genomic_DNA"/>
</dbReference>
<dbReference type="PANTHER" id="PTHR31424">
    <property type="entry name" value="PROTEIN CBG23806"/>
    <property type="match status" value="1"/>
</dbReference>
<keyword evidence="1" id="KW-1133">Transmembrane helix</keyword>
<evidence type="ECO:0000313" key="2">
    <source>
        <dbReference type="EMBL" id="CAI5441088.1"/>
    </source>
</evidence>
<comment type="caution">
    <text evidence="2">The sequence shown here is derived from an EMBL/GenBank/DDBJ whole genome shotgun (WGS) entry which is preliminary data.</text>
</comment>
<organism evidence="2 3">
    <name type="scientific">Caenorhabditis angaria</name>
    <dbReference type="NCBI Taxonomy" id="860376"/>
    <lineage>
        <taxon>Eukaryota</taxon>
        <taxon>Metazoa</taxon>
        <taxon>Ecdysozoa</taxon>
        <taxon>Nematoda</taxon>
        <taxon>Chromadorea</taxon>
        <taxon>Rhabditida</taxon>
        <taxon>Rhabditina</taxon>
        <taxon>Rhabditomorpha</taxon>
        <taxon>Rhabditoidea</taxon>
        <taxon>Rhabditidae</taxon>
        <taxon>Peloderinae</taxon>
        <taxon>Caenorhabditis</taxon>
    </lineage>
</organism>